<dbReference type="HOGENOM" id="CLU_3320606_0_0_1"/>
<evidence type="ECO:0000313" key="2">
    <source>
        <dbReference type="Proteomes" id="UP000015104"/>
    </source>
</evidence>
<reference evidence="2" key="1">
    <citation type="submission" date="2011-08" db="EMBL/GenBank/DDBJ databases">
        <authorList>
            <person name="Rombauts S."/>
        </authorList>
    </citation>
    <scope>NUCLEOTIDE SEQUENCE</scope>
    <source>
        <strain evidence="2">London</strain>
    </source>
</reference>
<dbReference type="AlphaFoldDB" id="T1JZI1"/>
<accession>T1JZI1</accession>
<name>T1JZI1_TETUR</name>
<dbReference type="Proteomes" id="UP000015104">
    <property type="component" value="Unassembled WGS sequence"/>
</dbReference>
<protein>
    <submittedName>
        <fullName evidence="1">Uncharacterized protein</fullName>
    </submittedName>
</protein>
<dbReference type="EMBL" id="CAEY01001120">
    <property type="status" value="NOT_ANNOTATED_CDS"/>
    <property type="molecule type" value="Genomic_DNA"/>
</dbReference>
<sequence length="39" mass="4432">MTNQGIDQDSTELIQSTISPCKHPLDQICILMDIHELIH</sequence>
<evidence type="ECO:0000313" key="1">
    <source>
        <dbReference type="EnsemblMetazoa" id="tetur03g04030.1"/>
    </source>
</evidence>
<proteinExistence type="predicted"/>
<organism evidence="1 2">
    <name type="scientific">Tetranychus urticae</name>
    <name type="common">Two-spotted spider mite</name>
    <dbReference type="NCBI Taxonomy" id="32264"/>
    <lineage>
        <taxon>Eukaryota</taxon>
        <taxon>Metazoa</taxon>
        <taxon>Ecdysozoa</taxon>
        <taxon>Arthropoda</taxon>
        <taxon>Chelicerata</taxon>
        <taxon>Arachnida</taxon>
        <taxon>Acari</taxon>
        <taxon>Acariformes</taxon>
        <taxon>Trombidiformes</taxon>
        <taxon>Prostigmata</taxon>
        <taxon>Eleutherengona</taxon>
        <taxon>Raphignathae</taxon>
        <taxon>Tetranychoidea</taxon>
        <taxon>Tetranychidae</taxon>
        <taxon>Tetranychus</taxon>
    </lineage>
</organism>
<keyword evidence="2" id="KW-1185">Reference proteome</keyword>
<dbReference type="EnsemblMetazoa" id="tetur03g04030.1">
    <property type="protein sequence ID" value="tetur03g04030.1"/>
    <property type="gene ID" value="tetur03g04030"/>
</dbReference>
<reference evidence="1" key="2">
    <citation type="submission" date="2015-06" db="UniProtKB">
        <authorList>
            <consortium name="EnsemblMetazoa"/>
        </authorList>
    </citation>
    <scope>IDENTIFICATION</scope>
</reference>